<evidence type="ECO:0000259" key="6">
    <source>
        <dbReference type="SMART" id="SM00732"/>
    </source>
</evidence>
<dbReference type="GO" id="GO:0004518">
    <property type="term" value="F:nuclease activity"/>
    <property type="evidence" value="ECO:0007669"/>
    <property type="project" value="UniProtKB-KW"/>
</dbReference>
<dbReference type="SMART" id="SM00732">
    <property type="entry name" value="YqgFc"/>
    <property type="match status" value="1"/>
</dbReference>
<dbReference type="HAMAP" id="MF_00651">
    <property type="entry name" value="Nuclease_YqgF"/>
    <property type="match status" value="1"/>
</dbReference>
<dbReference type="PANTHER" id="PTHR33317:SF4">
    <property type="entry name" value="POLYNUCLEOTIDYL TRANSFERASE, RIBONUCLEASE H-LIKE SUPERFAMILY PROTEIN"/>
    <property type="match status" value="1"/>
</dbReference>
<keyword evidence="1 5" id="KW-0963">Cytoplasm</keyword>
<dbReference type="Gene3D" id="3.30.420.140">
    <property type="entry name" value="YqgF/RNase H-like domain"/>
    <property type="match status" value="1"/>
</dbReference>
<dbReference type="EC" id="3.1.-.-" evidence="5"/>
<reference evidence="8" key="1">
    <citation type="submission" date="2016-10" db="EMBL/GenBank/DDBJ databases">
        <authorList>
            <person name="Varghese N."/>
            <person name="Submissions S."/>
        </authorList>
    </citation>
    <scope>NUCLEOTIDE SEQUENCE [LARGE SCALE GENOMIC DNA]</scope>
    <source>
        <strain evidence="8">DSM 23256</strain>
    </source>
</reference>
<evidence type="ECO:0000313" key="7">
    <source>
        <dbReference type="EMBL" id="SDF10549.1"/>
    </source>
</evidence>
<organism evidence="7 8">
    <name type="scientific">Sporolituus thermophilus DSM 23256</name>
    <dbReference type="NCBI Taxonomy" id="1123285"/>
    <lineage>
        <taxon>Bacteria</taxon>
        <taxon>Bacillati</taxon>
        <taxon>Bacillota</taxon>
        <taxon>Negativicutes</taxon>
        <taxon>Selenomonadales</taxon>
        <taxon>Sporomusaceae</taxon>
        <taxon>Sporolituus</taxon>
    </lineage>
</organism>
<dbReference type="InterPro" id="IPR005227">
    <property type="entry name" value="YqgF"/>
</dbReference>
<dbReference type="OrthoDB" id="9796140at2"/>
<dbReference type="Pfam" id="PF03652">
    <property type="entry name" value="RuvX"/>
    <property type="match status" value="1"/>
</dbReference>
<comment type="subcellular location">
    <subcellularLocation>
        <location evidence="5">Cytoplasm</location>
    </subcellularLocation>
</comment>
<dbReference type="GO" id="GO:0016788">
    <property type="term" value="F:hydrolase activity, acting on ester bonds"/>
    <property type="evidence" value="ECO:0007669"/>
    <property type="project" value="UniProtKB-UniRule"/>
</dbReference>
<dbReference type="PANTHER" id="PTHR33317">
    <property type="entry name" value="POLYNUCLEOTIDYL TRANSFERASE, RIBONUCLEASE H-LIKE SUPERFAMILY PROTEIN"/>
    <property type="match status" value="1"/>
</dbReference>
<dbReference type="InterPro" id="IPR012337">
    <property type="entry name" value="RNaseH-like_sf"/>
</dbReference>
<evidence type="ECO:0000313" key="8">
    <source>
        <dbReference type="Proteomes" id="UP000243333"/>
    </source>
</evidence>
<comment type="function">
    <text evidence="5">Could be a nuclease involved in processing of the 5'-end of pre-16S rRNA.</text>
</comment>
<gene>
    <name evidence="7" type="ORF">SAMN05660235_00465</name>
</gene>
<dbReference type="STRING" id="1123285.SAMN05660235_00465"/>
<proteinExistence type="inferred from homology"/>
<evidence type="ECO:0000256" key="4">
    <source>
        <dbReference type="ARBA" id="ARBA00022801"/>
    </source>
</evidence>
<dbReference type="CDD" id="cd16964">
    <property type="entry name" value="YqgF"/>
    <property type="match status" value="1"/>
</dbReference>
<evidence type="ECO:0000256" key="3">
    <source>
        <dbReference type="ARBA" id="ARBA00022722"/>
    </source>
</evidence>
<evidence type="ECO:0000256" key="2">
    <source>
        <dbReference type="ARBA" id="ARBA00022517"/>
    </source>
</evidence>
<comment type="similarity">
    <text evidence="5">Belongs to the YqgF HJR family.</text>
</comment>
<evidence type="ECO:0000256" key="1">
    <source>
        <dbReference type="ARBA" id="ARBA00022490"/>
    </source>
</evidence>
<dbReference type="Proteomes" id="UP000243333">
    <property type="component" value="Unassembled WGS sequence"/>
</dbReference>
<feature type="domain" description="YqgF/RNase H-like" evidence="6">
    <location>
        <begin position="1"/>
        <end position="102"/>
    </location>
</feature>
<protein>
    <recommendedName>
        <fullName evidence="5">Putative pre-16S rRNA nuclease</fullName>
        <ecNumber evidence="5">3.1.-.-</ecNumber>
    </recommendedName>
</protein>
<keyword evidence="4 5" id="KW-0378">Hydrolase</keyword>
<dbReference type="NCBIfam" id="TIGR00250">
    <property type="entry name" value="RNAse_H_YqgF"/>
    <property type="match status" value="1"/>
</dbReference>
<dbReference type="EMBL" id="FNBU01000002">
    <property type="protein sequence ID" value="SDF10549.1"/>
    <property type="molecule type" value="Genomic_DNA"/>
</dbReference>
<keyword evidence="8" id="KW-1185">Reference proteome</keyword>
<dbReference type="AlphaFoldDB" id="A0A1G7IE02"/>
<keyword evidence="2 5" id="KW-0690">Ribosome biogenesis</keyword>
<name>A0A1G7IE02_9FIRM</name>
<dbReference type="InterPro" id="IPR037027">
    <property type="entry name" value="YqgF/RNaseH-like_dom_sf"/>
</dbReference>
<accession>A0A1G7IE02</accession>
<keyword evidence="3 5" id="KW-0540">Nuclease</keyword>
<dbReference type="GO" id="GO:0000967">
    <property type="term" value="P:rRNA 5'-end processing"/>
    <property type="evidence" value="ECO:0007669"/>
    <property type="project" value="UniProtKB-UniRule"/>
</dbReference>
<sequence>MRILALDVGEKTIGVAVSDELLLTAQGVEVIRRTSSEADMARIRELVERFGATVIIVGLPKNMNGTIGPQGEKVKTFASELQDCLAGVEIRLWDERLSTVAAERSLIAADVRRAKRRQVIDKMAAVFILQGYLDSLSRKG</sequence>
<dbReference type="SUPFAM" id="SSF53098">
    <property type="entry name" value="Ribonuclease H-like"/>
    <property type="match status" value="1"/>
</dbReference>
<dbReference type="RefSeq" id="WP_093687706.1">
    <property type="nucleotide sequence ID" value="NZ_FNBU01000002.1"/>
</dbReference>
<dbReference type="GO" id="GO:0005829">
    <property type="term" value="C:cytosol"/>
    <property type="evidence" value="ECO:0007669"/>
    <property type="project" value="TreeGrafter"/>
</dbReference>
<dbReference type="InterPro" id="IPR006641">
    <property type="entry name" value="YqgF/RNaseH-like_dom"/>
</dbReference>
<evidence type="ECO:0000256" key="5">
    <source>
        <dbReference type="HAMAP-Rule" id="MF_00651"/>
    </source>
</evidence>